<comment type="caution">
    <text evidence="1">The sequence shown here is derived from an EMBL/GenBank/DDBJ whole genome shotgun (WGS) entry which is preliminary data.</text>
</comment>
<organism evidence="1 2">
    <name type="scientific">Mauremys mutica</name>
    <name type="common">yellowpond turtle</name>
    <dbReference type="NCBI Taxonomy" id="74926"/>
    <lineage>
        <taxon>Eukaryota</taxon>
        <taxon>Metazoa</taxon>
        <taxon>Chordata</taxon>
        <taxon>Craniata</taxon>
        <taxon>Vertebrata</taxon>
        <taxon>Euteleostomi</taxon>
        <taxon>Archelosauria</taxon>
        <taxon>Testudinata</taxon>
        <taxon>Testudines</taxon>
        <taxon>Cryptodira</taxon>
        <taxon>Durocryptodira</taxon>
        <taxon>Testudinoidea</taxon>
        <taxon>Geoemydidae</taxon>
        <taxon>Geoemydinae</taxon>
        <taxon>Mauremys</taxon>
    </lineage>
</organism>
<name>A0A9D3WYE1_9SAUR</name>
<evidence type="ECO:0000313" key="2">
    <source>
        <dbReference type="Proteomes" id="UP000827986"/>
    </source>
</evidence>
<protein>
    <submittedName>
        <fullName evidence="1">Uncharacterized protein</fullName>
    </submittedName>
</protein>
<evidence type="ECO:0000313" key="1">
    <source>
        <dbReference type="EMBL" id="KAH1169436.1"/>
    </source>
</evidence>
<dbReference type="AlphaFoldDB" id="A0A9D3WYE1"/>
<accession>A0A9D3WYE1</accession>
<gene>
    <name evidence="1" type="ORF">KIL84_014026</name>
</gene>
<dbReference type="Proteomes" id="UP000827986">
    <property type="component" value="Unassembled WGS sequence"/>
</dbReference>
<proteinExistence type="predicted"/>
<sequence>MTSVQTVRWKIISSLFSYSEGDWKGTIIGRRIFKVKFWASLLPGWLGGRQGQEYQHHPSLAQVYVEASYGRSMVSERVSAEKGGIHTKIQYMEYVPEPPLRVCLRKWS</sequence>
<dbReference type="EMBL" id="JAHDVG010000485">
    <property type="protein sequence ID" value="KAH1169436.1"/>
    <property type="molecule type" value="Genomic_DNA"/>
</dbReference>
<reference evidence="1" key="1">
    <citation type="submission" date="2021-09" db="EMBL/GenBank/DDBJ databases">
        <title>The genome of Mauremys mutica provides insights into the evolution of semi-aquatic lifestyle.</title>
        <authorList>
            <person name="Gong S."/>
            <person name="Gao Y."/>
        </authorList>
    </citation>
    <scope>NUCLEOTIDE SEQUENCE</scope>
    <source>
        <strain evidence="1">MM-2020</strain>
        <tissue evidence="1">Muscle</tissue>
    </source>
</reference>
<keyword evidence="2" id="KW-1185">Reference proteome</keyword>